<dbReference type="Pfam" id="PF02321">
    <property type="entry name" value="OEP"/>
    <property type="match status" value="2"/>
</dbReference>
<evidence type="ECO:0000256" key="6">
    <source>
        <dbReference type="ARBA" id="ARBA00023136"/>
    </source>
</evidence>
<name>A0A2P8EDZ8_9BACT</name>
<dbReference type="PANTHER" id="PTHR30026:SF20">
    <property type="entry name" value="OUTER MEMBRANE PROTEIN TOLC"/>
    <property type="match status" value="1"/>
</dbReference>
<evidence type="ECO:0000256" key="5">
    <source>
        <dbReference type="ARBA" id="ARBA00022692"/>
    </source>
</evidence>
<evidence type="ECO:0000313" key="9">
    <source>
        <dbReference type="Proteomes" id="UP000240708"/>
    </source>
</evidence>
<protein>
    <submittedName>
        <fullName evidence="8">Outer membrane protein</fullName>
    </submittedName>
</protein>
<evidence type="ECO:0000256" key="1">
    <source>
        <dbReference type="ARBA" id="ARBA00004442"/>
    </source>
</evidence>
<evidence type="ECO:0000256" key="4">
    <source>
        <dbReference type="ARBA" id="ARBA00022452"/>
    </source>
</evidence>
<evidence type="ECO:0000313" key="8">
    <source>
        <dbReference type="EMBL" id="PSL07691.1"/>
    </source>
</evidence>
<dbReference type="SUPFAM" id="SSF56954">
    <property type="entry name" value="Outer membrane efflux proteins (OEP)"/>
    <property type="match status" value="1"/>
</dbReference>
<organism evidence="8 9">
    <name type="scientific">Cecembia rubra</name>
    <dbReference type="NCBI Taxonomy" id="1485585"/>
    <lineage>
        <taxon>Bacteria</taxon>
        <taxon>Pseudomonadati</taxon>
        <taxon>Bacteroidota</taxon>
        <taxon>Cytophagia</taxon>
        <taxon>Cytophagales</taxon>
        <taxon>Cyclobacteriaceae</taxon>
        <taxon>Cecembia</taxon>
    </lineage>
</organism>
<dbReference type="AlphaFoldDB" id="A0A2P8EDZ8"/>
<keyword evidence="9" id="KW-1185">Reference proteome</keyword>
<keyword evidence="7" id="KW-0998">Cell outer membrane</keyword>
<proteinExistence type="inferred from homology"/>
<reference evidence="8 9" key="1">
    <citation type="submission" date="2018-03" db="EMBL/GenBank/DDBJ databases">
        <title>Genomic Encyclopedia of Archaeal and Bacterial Type Strains, Phase II (KMG-II): from individual species to whole genera.</title>
        <authorList>
            <person name="Goeker M."/>
        </authorList>
    </citation>
    <scope>NUCLEOTIDE SEQUENCE [LARGE SCALE GENOMIC DNA]</scope>
    <source>
        <strain evidence="8 9">DSM 28057</strain>
    </source>
</reference>
<comment type="subcellular location">
    <subcellularLocation>
        <location evidence="1">Cell outer membrane</location>
    </subcellularLocation>
</comment>
<comment type="caution">
    <text evidence="8">The sequence shown here is derived from an EMBL/GenBank/DDBJ whole genome shotgun (WGS) entry which is preliminary data.</text>
</comment>
<keyword evidence="6" id="KW-0472">Membrane</keyword>
<evidence type="ECO:0000256" key="2">
    <source>
        <dbReference type="ARBA" id="ARBA00007613"/>
    </source>
</evidence>
<sequence>MNMKKFTFTLVFLVGSVWRLIAQDTIPLSFQEAVKIGLSQNIDYQKLLNQQEVLRMERLNAQFNHLPRFNLANDAFRQIGQQFQQVEGELIVTNQVNNIITGRINANMPIFNGLRRTNNTQAGKSFEDAGKNGIERAKQEVMFNIAQQYLQVLLDEELYKISMENLENQKRQLEQIDGFVEAGLRTLSDLYNQKSEVARLEVVALNAKIQWETDLWTLAEILQLGPNVLPKPESIDLERKESEWLNLPLEELYLTASSERKDLRQIQQLENANKKMLAAAKASYMPQLNAFFNYNTFFTTLDERTFSNQFFTIFPQRSFGFSLTVPIFNNFENRAFVTRSKMEFYNQQLDKTALERRINQEVKLAYENFKAAIKREEATQVQLAAAKEAQLAISERFRLGVSNFVDLAQANQQLFTAQSDYAQAQFSLFFQEVILRYALGVLEVQISNESL</sequence>
<dbReference type="PANTHER" id="PTHR30026">
    <property type="entry name" value="OUTER MEMBRANE PROTEIN TOLC"/>
    <property type="match status" value="1"/>
</dbReference>
<dbReference type="EMBL" id="PYGF01000001">
    <property type="protein sequence ID" value="PSL07691.1"/>
    <property type="molecule type" value="Genomic_DNA"/>
</dbReference>
<dbReference type="GO" id="GO:0015288">
    <property type="term" value="F:porin activity"/>
    <property type="evidence" value="ECO:0007669"/>
    <property type="project" value="TreeGrafter"/>
</dbReference>
<keyword evidence="5" id="KW-0812">Transmembrane</keyword>
<comment type="similarity">
    <text evidence="2">Belongs to the outer membrane factor (OMF) (TC 1.B.17) family.</text>
</comment>
<accession>A0A2P8EDZ8</accession>
<dbReference type="Gene3D" id="1.20.1600.10">
    <property type="entry name" value="Outer membrane efflux proteins (OEP)"/>
    <property type="match status" value="1"/>
</dbReference>
<gene>
    <name evidence="8" type="ORF">CLV48_101629</name>
</gene>
<evidence type="ECO:0000256" key="3">
    <source>
        <dbReference type="ARBA" id="ARBA00022448"/>
    </source>
</evidence>
<dbReference type="Proteomes" id="UP000240708">
    <property type="component" value="Unassembled WGS sequence"/>
</dbReference>
<dbReference type="GO" id="GO:0009279">
    <property type="term" value="C:cell outer membrane"/>
    <property type="evidence" value="ECO:0007669"/>
    <property type="project" value="UniProtKB-SubCell"/>
</dbReference>
<dbReference type="GO" id="GO:0015562">
    <property type="term" value="F:efflux transmembrane transporter activity"/>
    <property type="evidence" value="ECO:0007669"/>
    <property type="project" value="InterPro"/>
</dbReference>
<dbReference type="InterPro" id="IPR003423">
    <property type="entry name" value="OMP_efflux"/>
</dbReference>
<dbReference type="GO" id="GO:1990281">
    <property type="term" value="C:efflux pump complex"/>
    <property type="evidence" value="ECO:0007669"/>
    <property type="project" value="TreeGrafter"/>
</dbReference>
<evidence type="ECO:0000256" key="7">
    <source>
        <dbReference type="ARBA" id="ARBA00023237"/>
    </source>
</evidence>
<keyword evidence="3" id="KW-0813">Transport</keyword>
<dbReference type="InterPro" id="IPR051906">
    <property type="entry name" value="TolC-like"/>
</dbReference>
<keyword evidence="4" id="KW-1134">Transmembrane beta strand</keyword>